<evidence type="ECO:0000259" key="1">
    <source>
        <dbReference type="Pfam" id="PF12697"/>
    </source>
</evidence>
<dbReference type="Gene3D" id="3.40.50.1820">
    <property type="entry name" value="alpha/beta hydrolase"/>
    <property type="match status" value="1"/>
</dbReference>
<sequence>MPEGTRAGHPVHWRCFGTGPESALLLHCALAHSGAWTGMAEALSDRLTATAPDMPGHGRSGDWDGVRDVHDLVTDIAESFLGPRTHLVGHSFGATVALRLAETYPERVATLTLIEPVLFAAARDEAPDLFEANLDAGAPAARHAANGDWDAAARAFTGRWGGGPDWTSLPDAARARMAAQMPQVMATGDVLNEDSKGLLAPDATAAVRAPVMLVRGGDSPPILGAIHRGLAARLPVVEDVVVPGAGHMVPISHPDAVASAIRSHLDRAGDLRAEAG</sequence>
<evidence type="ECO:0000313" key="3">
    <source>
        <dbReference type="Proteomes" id="UP000019063"/>
    </source>
</evidence>
<feature type="domain" description="AB hydrolase-1" evidence="1">
    <location>
        <begin position="24"/>
        <end position="260"/>
    </location>
</feature>
<keyword evidence="3" id="KW-1185">Reference proteome</keyword>
<protein>
    <submittedName>
        <fullName evidence="2">Alpha/beta hydrolase</fullName>
    </submittedName>
</protein>
<dbReference type="InterPro" id="IPR000073">
    <property type="entry name" value="AB_hydrolase_1"/>
</dbReference>
<reference evidence="2 3" key="1">
    <citation type="journal article" date="2014" name="Antonie Van Leeuwenhoek">
        <title>Roseivivax atlanticus sp. nov., isolated from surface seawater of the Atlantic Ocean.</title>
        <authorList>
            <person name="Li G."/>
            <person name="Lai Q."/>
            <person name="Liu X."/>
            <person name="Sun F."/>
            <person name="Shao Z."/>
        </authorList>
    </citation>
    <scope>NUCLEOTIDE SEQUENCE [LARGE SCALE GENOMIC DNA]</scope>
    <source>
        <strain evidence="2 3">22II-s10s</strain>
    </source>
</reference>
<dbReference type="RefSeq" id="WP_043842037.1">
    <property type="nucleotide sequence ID" value="NZ_AQQW01000002.1"/>
</dbReference>
<dbReference type="PANTHER" id="PTHR43798">
    <property type="entry name" value="MONOACYLGLYCEROL LIPASE"/>
    <property type="match status" value="1"/>
</dbReference>
<dbReference type="Pfam" id="PF12697">
    <property type="entry name" value="Abhydrolase_6"/>
    <property type="match status" value="1"/>
</dbReference>
<organism evidence="2 3">
    <name type="scientific">Roseivivax marinus</name>
    <dbReference type="NCBI Taxonomy" id="1379903"/>
    <lineage>
        <taxon>Bacteria</taxon>
        <taxon>Pseudomonadati</taxon>
        <taxon>Pseudomonadota</taxon>
        <taxon>Alphaproteobacteria</taxon>
        <taxon>Rhodobacterales</taxon>
        <taxon>Roseobacteraceae</taxon>
        <taxon>Roseivivax</taxon>
    </lineage>
</organism>
<dbReference type="STRING" id="1379903.ATO8_03206"/>
<dbReference type="GO" id="GO:0016020">
    <property type="term" value="C:membrane"/>
    <property type="evidence" value="ECO:0007669"/>
    <property type="project" value="TreeGrafter"/>
</dbReference>
<dbReference type="PRINTS" id="PR00111">
    <property type="entry name" value="ABHYDROLASE"/>
</dbReference>
<comment type="caution">
    <text evidence="2">The sequence shown here is derived from an EMBL/GenBank/DDBJ whole genome shotgun (WGS) entry which is preliminary data.</text>
</comment>
<proteinExistence type="predicted"/>
<dbReference type="InterPro" id="IPR029058">
    <property type="entry name" value="AB_hydrolase_fold"/>
</dbReference>
<name>W4HPG5_9RHOB</name>
<keyword evidence="2" id="KW-0378">Hydrolase</keyword>
<dbReference type="InterPro" id="IPR050266">
    <property type="entry name" value="AB_hydrolase_sf"/>
</dbReference>
<dbReference type="PANTHER" id="PTHR43798:SF33">
    <property type="entry name" value="HYDROLASE, PUTATIVE (AFU_ORTHOLOGUE AFUA_2G14860)-RELATED"/>
    <property type="match status" value="1"/>
</dbReference>
<gene>
    <name evidence="2" type="ORF">ATO8_03206</name>
</gene>
<accession>W4HPG5</accession>
<dbReference type="EMBL" id="AQQW01000002">
    <property type="protein sequence ID" value="ETW13865.1"/>
    <property type="molecule type" value="Genomic_DNA"/>
</dbReference>
<dbReference type="AlphaFoldDB" id="W4HPG5"/>
<dbReference type="Proteomes" id="UP000019063">
    <property type="component" value="Unassembled WGS sequence"/>
</dbReference>
<dbReference type="GO" id="GO:0016787">
    <property type="term" value="F:hydrolase activity"/>
    <property type="evidence" value="ECO:0007669"/>
    <property type="project" value="UniProtKB-KW"/>
</dbReference>
<evidence type="ECO:0000313" key="2">
    <source>
        <dbReference type="EMBL" id="ETW13865.1"/>
    </source>
</evidence>
<dbReference type="SUPFAM" id="SSF53474">
    <property type="entry name" value="alpha/beta-Hydrolases"/>
    <property type="match status" value="1"/>
</dbReference>
<dbReference type="eggNOG" id="COG3208">
    <property type="taxonomic scope" value="Bacteria"/>
</dbReference>